<organism evidence="10 11">
    <name type="scientific">Qipengyuania psychrotolerans</name>
    <dbReference type="NCBI Taxonomy" id="2867238"/>
    <lineage>
        <taxon>Bacteria</taxon>
        <taxon>Pseudomonadati</taxon>
        <taxon>Pseudomonadota</taxon>
        <taxon>Alphaproteobacteria</taxon>
        <taxon>Sphingomonadales</taxon>
        <taxon>Erythrobacteraceae</taxon>
        <taxon>Qipengyuania</taxon>
    </lineage>
</organism>
<feature type="transmembrane region" description="Helical" evidence="9">
    <location>
        <begin position="12"/>
        <end position="38"/>
    </location>
</feature>
<dbReference type="Gene3D" id="1.20.1740.10">
    <property type="entry name" value="Amino acid/polyamine transporter I"/>
    <property type="match status" value="1"/>
</dbReference>
<evidence type="ECO:0000256" key="2">
    <source>
        <dbReference type="ARBA" id="ARBA00008220"/>
    </source>
</evidence>
<feature type="transmembrane region" description="Helical" evidence="9">
    <location>
        <begin position="101"/>
        <end position="121"/>
    </location>
</feature>
<dbReference type="Proteomes" id="UP000824280">
    <property type="component" value="Chromosome"/>
</dbReference>
<evidence type="ECO:0000256" key="9">
    <source>
        <dbReference type="SAM" id="Phobius"/>
    </source>
</evidence>
<keyword evidence="5 9" id="KW-0812">Transmembrane</keyword>
<feature type="transmembrane region" description="Helical" evidence="9">
    <location>
        <begin position="370"/>
        <end position="390"/>
    </location>
</feature>
<evidence type="ECO:0000256" key="8">
    <source>
        <dbReference type="ARBA" id="ARBA00045636"/>
    </source>
</evidence>
<feature type="transmembrane region" description="Helical" evidence="9">
    <location>
        <begin position="153"/>
        <end position="173"/>
    </location>
</feature>
<evidence type="ECO:0000313" key="10">
    <source>
        <dbReference type="EMBL" id="QZD87777.1"/>
    </source>
</evidence>
<evidence type="ECO:0000256" key="4">
    <source>
        <dbReference type="ARBA" id="ARBA00022475"/>
    </source>
</evidence>
<accession>A0ABX8ZFL8</accession>
<feature type="transmembrane region" description="Helical" evidence="9">
    <location>
        <begin position="44"/>
        <end position="64"/>
    </location>
</feature>
<dbReference type="InterPro" id="IPR050367">
    <property type="entry name" value="APC_superfamily"/>
</dbReference>
<name>A0ABX8ZFL8_9SPHN</name>
<comment type="subcellular location">
    <subcellularLocation>
        <location evidence="1">Cell membrane</location>
        <topology evidence="1">Multi-pass membrane protein</topology>
    </subcellularLocation>
</comment>
<dbReference type="PANTHER" id="PTHR42770">
    <property type="entry name" value="AMINO ACID TRANSPORTER-RELATED"/>
    <property type="match status" value="1"/>
</dbReference>
<evidence type="ECO:0000256" key="3">
    <source>
        <dbReference type="ARBA" id="ARBA00021069"/>
    </source>
</evidence>
<sequence>MSEQKIAPPRTVGFWGTALFPVNGMIGAGIFALPAVLVAAVGSFAPWMMLVGGVLFMPLILVFARLASRFDHSGGPVLYGKAAFGSFVGFQAGWARLASSIVTLAANTHVMVTYLAAIWPVLDQPGVRPVAVGLFIAATVAINLFGMRQSVGTLGLMTIAKFAPLVLLFGAALWTGASGGPIVLPQFGETETVVLLTIYAFIGFEVVTFSAGEMKRPKRDVPLALLTGLAVVTLLYMAVIWAYLAISPGESDAPNSLAAAAGEVMGTFGTMVIVFGAAISIGANTFNGGIGTPRMIYGMAEQGMLPEWFMRISRWGTPANAIIFYGVGGILFGFWAGFEVLAVAGTLSRLMTYFICSAALPLIERREGRIGLVDIAISIVALASTIWIASHADAQAWTTLAGILAAGTVLYFFASRQKSGTVTDEA</sequence>
<dbReference type="InterPro" id="IPR002293">
    <property type="entry name" value="AA/rel_permease1"/>
</dbReference>
<feature type="transmembrane region" description="Helical" evidence="9">
    <location>
        <begin position="193"/>
        <end position="211"/>
    </location>
</feature>
<reference evidence="10 11" key="1">
    <citation type="submission" date="2021-08" db="EMBL/GenBank/DDBJ databases">
        <title>Comparative Genomics Analysis of the Genus Qipengyuania Reveals Extensive Genetic Diversity and Metabolic Versatility, Including the Description of Fifteen Novel Species.</title>
        <authorList>
            <person name="Liu Y."/>
        </authorList>
    </citation>
    <scope>NUCLEOTIDE SEQUENCE [LARGE SCALE GENOMIC DNA]</scope>
    <source>
        <strain evidence="10 11">1XM2-8</strain>
    </source>
</reference>
<protein>
    <recommendedName>
        <fullName evidence="3">Arginine/agmatine antiporter</fullName>
    </recommendedName>
</protein>
<keyword evidence="11" id="KW-1185">Reference proteome</keyword>
<comment type="function">
    <text evidence="8">Major component of the acid-resistance (AR) system allowing enteric pathogens to survive the acidic environment in the stomach. Exchanges extracellular arginine for its intracellular decarboxylation product agmatine (Agm) thereby expelling intracellular protons. Probably undergoes several conformational states in order to translocate the substrate across the membrane; keeps the substrate accessible to only 1 side of the membrane at a time by opening and closing 3 membrane-internal gates.</text>
</comment>
<gene>
    <name evidence="10" type="ORF">K3166_03500</name>
</gene>
<feature type="transmembrane region" description="Helical" evidence="9">
    <location>
        <begin position="396"/>
        <end position="414"/>
    </location>
</feature>
<dbReference type="PIRSF" id="PIRSF006060">
    <property type="entry name" value="AA_transporter"/>
    <property type="match status" value="1"/>
</dbReference>
<dbReference type="EMBL" id="CP081297">
    <property type="protein sequence ID" value="QZD87777.1"/>
    <property type="molecule type" value="Genomic_DNA"/>
</dbReference>
<evidence type="ECO:0000256" key="5">
    <source>
        <dbReference type="ARBA" id="ARBA00022692"/>
    </source>
</evidence>
<dbReference type="PANTHER" id="PTHR42770:SF18">
    <property type="entry name" value="ARGININE_AGMATINE ANTIPORTER"/>
    <property type="match status" value="1"/>
</dbReference>
<evidence type="ECO:0000256" key="6">
    <source>
        <dbReference type="ARBA" id="ARBA00022989"/>
    </source>
</evidence>
<feature type="transmembrane region" description="Helical" evidence="9">
    <location>
        <begin position="319"/>
        <end position="338"/>
    </location>
</feature>
<evidence type="ECO:0000256" key="1">
    <source>
        <dbReference type="ARBA" id="ARBA00004651"/>
    </source>
</evidence>
<feature type="transmembrane region" description="Helical" evidence="9">
    <location>
        <begin position="127"/>
        <end position="146"/>
    </location>
</feature>
<comment type="similarity">
    <text evidence="2">Belongs to the amino acid-polyamine-organocation (APC) superfamily. Basic amino acid/polyamine antiporter (APA) (TC 2.A.3.2) family.</text>
</comment>
<evidence type="ECO:0000256" key="7">
    <source>
        <dbReference type="ARBA" id="ARBA00023136"/>
    </source>
</evidence>
<proteinExistence type="inferred from homology"/>
<dbReference type="RefSeq" id="WP_221423312.1">
    <property type="nucleotide sequence ID" value="NZ_CP081297.1"/>
</dbReference>
<evidence type="ECO:0000313" key="11">
    <source>
        <dbReference type="Proteomes" id="UP000824280"/>
    </source>
</evidence>
<feature type="transmembrane region" description="Helical" evidence="9">
    <location>
        <begin position="264"/>
        <end position="286"/>
    </location>
</feature>
<keyword evidence="7 9" id="KW-0472">Membrane</keyword>
<keyword evidence="6 9" id="KW-1133">Transmembrane helix</keyword>
<keyword evidence="4" id="KW-1003">Cell membrane</keyword>
<dbReference type="Pfam" id="PF13520">
    <property type="entry name" value="AA_permease_2"/>
    <property type="match status" value="1"/>
</dbReference>
<feature type="transmembrane region" description="Helical" evidence="9">
    <location>
        <begin position="223"/>
        <end position="244"/>
    </location>
</feature>
<feature type="transmembrane region" description="Helical" evidence="9">
    <location>
        <begin position="344"/>
        <end position="363"/>
    </location>
</feature>